<dbReference type="Proteomes" id="UP001432027">
    <property type="component" value="Unassembled WGS sequence"/>
</dbReference>
<dbReference type="GO" id="GO:0004364">
    <property type="term" value="F:glutathione transferase activity"/>
    <property type="evidence" value="ECO:0007669"/>
    <property type="project" value="UniProtKB-EC"/>
</dbReference>
<dbReference type="InterPro" id="IPR010987">
    <property type="entry name" value="Glutathione-S-Trfase_C-like"/>
</dbReference>
<dbReference type="InterPro" id="IPR004046">
    <property type="entry name" value="GST_C"/>
</dbReference>
<dbReference type="InterPro" id="IPR036282">
    <property type="entry name" value="Glutathione-S-Trfase_C_sf"/>
</dbReference>
<feature type="domain" description="GST C-terminal" evidence="4">
    <location>
        <begin position="1"/>
        <end position="111"/>
    </location>
</feature>
<name>A0AAV5TKZ7_9BILA</name>
<proteinExistence type="predicted"/>
<comment type="catalytic activity">
    <reaction evidence="3">
        <text>RX + glutathione = an S-substituted glutathione + a halide anion + H(+)</text>
        <dbReference type="Rhea" id="RHEA:16437"/>
        <dbReference type="ChEBI" id="CHEBI:15378"/>
        <dbReference type="ChEBI" id="CHEBI:16042"/>
        <dbReference type="ChEBI" id="CHEBI:17792"/>
        <dbReference type="ChEBI" id="CHEBI:57925"/>
        <dbReference type="ChEBI" id="CHEBI:90779"/>
        <dbReference type="EC" id="2.5.1.18"/>
    </reaction>
</comment>
<evidence type="ECO:0000313" key="5">
    <source>
        <dbReference type="EMBL" id="GMS94965.1"/>
    </source>
</evidence>
<dbReference type="Gene3D" id="1.20.1050.10">
    <property type="match status" value="1"/>
</dbReference>
<dbReference type="SUPFAM" id="SSF47616">
    <property type="entry name" value="GST C-terminal domain-like"/>
    <property type="match status" value="1"/>
</dbReference>
<dbReference type="PROSITE" id="PS50405">
    <property type="entry name" value="GST_CTER"/>
    <property type="match status" value="1"/>
</dbReference>
<evidence type="ECO:0000256" key="1">
    <source>
        <dbReference type="ARBA" id="ARBA00012452"/>
    </source>
</evidence>
<dbReference type="GO" id="GO:0006749">
    <property type="term" value="P:glutathione metabolic process"/>
    <property type="evidence" value="ECO:0007669"/>
    <property type="project" value="TreeGrafter"/>
</dbReference>
<organism evidence="5 6">
    <name type="scientific">Pristionchus entomophagus</name>
    <dbReference type="NCBI Taxonomy" id="358040"/>
    <lineage>
        <taxon>Eukaryota</taxon>
        <taxon>Metazoa</taxon>
        <taxon>Ecdysozoa</taxon>
        <taxon>Nematoda</taxon>
        <taxon>Chromadorea</taxon>
        <taxon>Rhabditida</taxon>
        <taxon>Rhabditina</taxon>
        <taxon>Diplogasteromorpha</taxon>
        <taxon>Diplogasteroidea</taxon>
        <taxon>Neodiplogasteridae</taxon>
        <taxon>Pristionchus</taxon>
    </lineage>
</organism>
<keyword evidence="6" id="KW-1185">Reference proteome</keyword>
<dbReference type="EC" id="2.5.1.18" evidence="1"/>
<dbReference type="PANTHER" id="PTHR11571:SF224">
    <property type="entry name" value="HEMATOPOIETIC PROSTAGLANDIN D SYNTHASE"/>
    <property type="match status" value="1"/>
</dbReference>
<protein>
    <recommendedName>
        <fullName evidence="1">glutathione transferase</fullName>
        <ecNumber evidence="1">2.5.1.18</ecNumber>
    </recommendedName>
</protein>
<keyword evidence="2" id="KW-0808">Transferase</keyword>
<gene>
    <name evidence="5" type="ORF">PENTCL1PPCAC_17140</name>
</gene>
<sequence length="111" mass="12793">MDYFENVMPFLVTSEGLWPGDVSEQMKQRAEEGVAKHLPLFERFAMDYGTFGHLVGTSLTWIDLLMTDHFRSLLKYFPHALIGYPALSGVRKVVGAHPKLREWRNAHDQPF</sequence>
<dbReference type="EMBL" id="BTSX01000004">
    <property type="protein sequence ID" value="GMS94965.1"/>
    <property type="molecule type" value="Genomic_DNA"/>
</dbReference>
<accession>A0AAV5TKZ7</accession>
<comment type="caution">
    <text evidence="5">The sequence shown here is derived from an EMBL/GenBank/DDBJ whole genome shotgun (WGS) entry which is preliminary data.</text>
</comment>
<evidence type="ECO:0000256" key="2">
    <source>
        <dbReference type="ARBA" id="ARBA00022679"/>
    </source>
</evidence>
<reference evidence="5" key="1">
    <citation type="submission" date="2023-10" db="EMBL/GenBank/DDBJ databases">
        <title>Genome assembly of Pristionchus species.</title>
        <authorList>
            <person name="Yoshida K."/>
            <person name="Sommer R.J."/>
        </authorList>
    </citation>
    <scope>NUCLEOTIDE SEQUENCE</scope>
    <source>
        <strain evidence="5">RS0144</strain>
    </source>
</reference>
<evidence type="ECO:0000313" key="6">
    <source>
        <dbReference type="Proteomes" id="UP001432027"/>
    </source>
</evidence>
<dbReference type="InterPro" id="IPR050213">
    <property type="entry name" value="GST_superfamily"/>
</dbReference>
<evidence type="ECO:0000256" key="3">
    <source>
        <dbReference type="ARBA" id="ARBA00047960"/>
    </source>
</evidence>
<dbReference type="PANTHER" id="PTHR11571">
    <property type="entry name" value="GLUTATHIONE S-TRANSFERASE"/>
    <property type="match status" value="1"/>
</dbReference>
<evidence type="ECO:0000259" key="4">
    <source>
        <dbReference type="PROSITE" id="PS50405"/>
    </source>
</evidence>
<dbReference type="AlphaFoldDB" id="A0AAV5TKZ7"/>
<dbReference type="Pfam" id="PF14497">
    <property type="entry name" value="GST_C_3"/>
    <property type="match status" value="1"/>
</dbReference>